<dbReference type="PROSITE" id="PS00022">
    <property type="entry name" value="EGF_1"/>
    <property type="match status" value="1"/>
</dbReference>
<evidence type="ECO:0000256" key="3">
    <source>
        <dbReference type="PROSITE-ProRule" id="PRU00076"/>
    </source>
</evidence>
<dbReference type="Gene3D" id="2.10.25.10">
    <property type="entry name" value="Laminin"/>
    <property type="match status" value="1"/>
</dbReference>
<keyword evidence="4" id="KW-1133">Transmembrane helix</keyword>
<evidence type="ECO:0000256" key="4">
    <source>
        <dbReference type="SAM" id="Phobius"/>
    </source>
</evidence>
<keyword evidence="3" id="KW-0245">EGF-like domain</keyword>
<dbReference type="Gene3D" id="2.60.120.260">
    <property type="entry name" value="Galactose-binding domain-like"/>
    <property type="match status" value="1"/>
</dbReference>
<dbReference type="AlphaFoldDB" id="A0AAD7XNK1"/>
<dbReference type="InterPro" id="IPR015915">
    <property type="entry name" value="Kelch-typ_b-propeller"/>
</dbReference>
<dbReference type="Gene3D" id="2.120.10.80">
    <property type="entry name" value="Kelch-type beta propeller"/>
    <property type="match status" value="2"/>
</dbReference>
<keyword evidence="2" id="KW-0677">Repeat</keyword>
<comment type="caution">
    <text evidence="3">Lacks conserved residue(s) required for the propagation of feature annotation.</text>
</comment>
<dbReference type="Proteomes" id="UP001230188">
    <property type="component" value="Unassembled WGS sequence"/>
</dbReference>
<feature type="disulfide bond" evidence="3">
    <location>
        <begin position="797"/>
        <end position="806"/>
    </location>
</feature>
<dbReference type="InterPro" id="IPR006652">
    <property type="entry name" value="Kelch_1"/>
</dbReference>
<protein>
    <recommendedName>
        <fullName evidence="5">EGF-like domain-containing protein</fullName>
    </recommendedName>
</protein>
<feature type="transmembrane region" description="Helical" evidence="4">
    <location>
        <begin position="872"/>
        <end position="892"/>
    </location>
</feature>
<keyword evidence="3" id="KW-1015">Disulfide bond</keyword>
<evidence type="ECO:0000313" key="7">
    <source>
        <dbReference type="Proteomes" id="UP001230188"/>
    </source>
</evidence>
<comment type="caution">
    <text evidence="6">The sequence shown here is derived from an EMBL/GenBank/DDBJ whole genome shotgun (WGS) entry which is preliminary data.</text>
</comment>
<dbReference type="PANTHER" id="PTHR46093:SF18">
    <property type="entry name" value="FIBRONECTIN TYPE-III DOMAIN-CONTAINING PROTEIN"/>
    <property type="match status" value="1"/>
</dbReference>
<dbReference type="EMBL" id="JAQMWT010000309">
    <property type="protein sequence ID" value="KAJ8605840.1"/>
    <property type="molecule type" value="Genomic_DNA"/>
</dbReference>
<keyword evidence="7" id="KW-1185">Reference proteome</keyword>
<keyword evidence="1" id="KW-0880">Kelch repeat</keyword>
<accession>A0AAD7XNK1</accession>
<dbReference type="PROSITE" id="PS50026">
    <property type="entry name" value="EGF_3"/>
    <property type="match status" value="1"/>
</dbReference>
<evidence type="ECO:0000256" key="1">
    <source>
        <dbReference type="ARBA" id="ARBA00022441"/>
    </source>
</evidence>
<organism evidence="6 7">
    <name type="scientific">Chrysophaeum taylorii</name>
    <dbReference type="NCBI Taxonomy" id="2483200"/>
    <lineage>
        <taxon>Eukaryota</taxon>
        <taxon>Sar</taxon>
        <taxon>Stramenopiles</taxon>
        <taxon>Ochrophyta</taxon>
        <taxon>Pelagophyceae</taxon>
        <taxon>Pelagomonadales</taxon>
        <taxon>Pelagomonadaceae</taxon>
        <taxon>Chrysophaeum</taxon>
    </lineage>
</organism>
<feature type="domain" description="EGF-like" evidence="5">
    <location>
        <begin position="772"/>
        <end position="807"/>
    </location>
</feature>
<gene>
    <name evidence="6" type="ORF">CTAYLR_000511</name>
</gene>
<dbReference type="PANTHER" id="PTHR46093">
    <property type="entry name" value="ACYL-COA-BINDING DOMAIN-CONTAINING PROTEIN 5"/>
    <property type="match status" value="1"/>
</dbReference>
<evidence type="ECO:0000313" key="6">
    <source>
        <dbReference type="EMBL" id="KAJ8605840.1"/>
    </source>
</evidence>
<dbReference type="PROSITE" id="PS01186">
    <property type="entry name" value="EGF_2"/>
    <property type="match status" value="1"/>
</dbReference>
<dbReference type="Pfam" id="PF01344">
    <property type="entry name" value="Kelch_1"/>
    <property type="match status" value="1"/>
</dbReference>
<dbReference type="SUPFAM" id="SSF117281">
    <property type="entry name" value="Kelch motif"/>
    <property type="match status" value="1"/>
</dbReference>
<evidence type="ECO:0000259" key="5">
    <source>
        <dbReference type="PROSITE" id="PS50026"/>
    </source>
</evidence>
<sequence length="893" mass="99641">MVLFGSKIILFGGRSNEKKGAHVPKTYDVAEINGTIEFVTYEESPVTTPCKNNASNCSSENEIVVGTYLNDLWSFDLNCTRYGDRACEDRTWTLLNLGAFRGGCKIIMGRELCTHPAERWEHGAARFDDGTMLVYGGFAQKCEDYCADLWSYDLRDNTWMEIESTTSPGKRWQFSMVSDGSRAWVFGGFRLWHGFADDNSEENRWGSRALLPRGGFLDDLWVYEKRLLAAMEPTPAWNSGKTAGNWSEANASAECRALPGDSWDLRDQRVCVAPWPSPRAGHVAALEVGGGMWVFGGYATHFPYVATDGPGASTGVIAAAAATVDDGFTPEGPYFLDDLWFYNMSTSTWTQFSSSPAARANSVMVFVAAESMLVLFGGLNGSHFFDDTWFYNTTSDRWLHKTHAVYALWPRNCTDDFPFPEDCFELDATRPKKNNNCADDSEPGCPGNDWYEPDPNNTEIPKEALPFYGIVDFYEDVPTKPATDQPIVPYAATGPRQFVTGPRWWNESWLATHDLSSYFVKGTRGTYYRRCTSVRGEPTRNFLLDGNHGRASAPVFIPQPRRRAPGWDGCRDSCFGALIEDEGDDSIACSSEEEDAGGLSYFRPNQRANHAAVYVPDLSQPGHRRGEVYVFGGVGFREERRQGTDATYPSSVLGDMWRLGIHDCAKNCSDRGDCYFGFCRCYPGFYGLDCSNVSCPGDFCYLDEDTNLQVCQHCCQAGYNHTDSDRYLPDVPKIPCSLESKQDLTLFGESNGICDGFGTCQCAPPYVLDDCSVKDCPDDCTRRGYCSVEFPVSRCICWPGYYGDRCQFQHCLNNCSYPNGRCNGTTGKCTCEMMYSPYNNTRPYHAWAGEDCSFLWAYCGAHRISPSSSSGGATLLFFFFFFLLSSGSFFLLS</sequence>
<proteinExistence type="predicted"/>
<feature type="disulfide bond" evidence="3">
    <location>
        <begin position="776"/>
        <end position="786"/>
    </location>
</feature>
<dbReference type="InterPro" id="IPR000742">
    <property type="entry name" value="EGF"/>
</dbReference>
<name>A0AAD7XNK1_9STRA</name>
<evidence type="ECO:0000256" key="2">
    <source>
        <dbReference type="ARBA" id="ARBA00022737"/>
    </source>
</evidence>
<reference evidence="6" key="1">
    <citation type="submission" date="2023-01" db="EMBL/GenBank/DDBJ databases">
        <title>Metagenome sequencing of chrysophaentin producing Chrysophaeum taylorii.</title>
        <authorList>
            <person name="Davison J."/>
            <person name="Bewley C."/>
        </authorList>
    </citation>
    <scope>NUCLEOTIDE SEQUENCE</scope>
    <source>
        <strain evidence="6">NIES-1699</strain>
    </source>
</reference>
<keyword evidence="4" id="KW-0812">Transmembrane</keyword>
<keyword evidence="4" id="KW-0472">Membrane</keyword>